<gene>
    <name evidence="2" type="ORF">J2X07_002803</name>
</gene>
<dbReference type="InterPro" id="IPR052928">
    <property type="entry name" value="Desiccation-related_membrane"/>
</dbReference>
<accession>A0ABU1U368</accession>
<keyword evidence="3" id="KW-1185">Reference proteome</keyword>
<evidence type="ECO:0000313" key="3">
    <source>
        <dbReference type="Proteomes" id="UP001258181"/>
    </source>
</evidence>
<comment type="caution">
    <text evidence="2">The sequence shown here is derived from an EMBL/GenBank/DDBJ whole genome shotgun (WGS) entry which is preliminary data.</text>
</comment>
<dbReference type="Proteomes" id="UP001258181">
    <property type="component" value="Unassembled WGS sequence"/>
</dbReference>
<dbReference type="EMBL" id="JAVDWA010000004">
    <property type="protein sequence ID" value="MDR7073816.1"/>
    <property type="molecule type" value="Genomic_DNA"/>
</dbReference>
<dbReference type="RefSeq" id="WP_310259702.1">
    <property type="nucleotide sequence ID" value="NZ_JAVDWA010000004.1"/>
</dbReference>
<reference evidence="2 3" key="1">
    <citation type="submission" date="2023-07" db="EMBL/GenBank/DDBJ databases">
        <title>Sorghum-associated microbial communities from plants grown in Nebraska, USA.</title>
        <authorList>
            <person name="Schachtman D."/>
        </authorList>
    </citation>
    <scope>NUCLEOTIDE SEQUENCE [LARGE SCALE GENOMIC DNA]</scope>
    <source>
        <strain evidence="2 3">BE211</strain>
    </source>
</reference>
<feature type="transmembrane region" description="Helical" evidence="1">
    <location>
        <begin position="20"/>
        <end position="38"/>
    </location>
</feature>
<dbReference type="PANTHER" id="PTHR35792:SF1">
    <property type="entry name" value="SLL0268 PROTEIN"/>
    <property type="match status" value="1"/>
</dbReference>
<dbReference type="PANTHER" id="PTHR35792">
    <property type="entry name" value="GENERAL STRESS PROTEIN"/>
    <property type="match status" value="1"/>
</dbReference>
<dbReference type="Pfam" id="PF12732">
    <property type="entry name" value="YtxH"/>
    <property type="match status" value="1"/>
</dbReference>
<sequence length="143" mass="16112">MSNNNNNNNNNQNIDSKDFMIGALVGGMLGAAAALLLAPKPGKELRSDLNEQAVYLKDKSTEISQIAREKSSNIVKTVSEQSNQVATKVKDLTSNLRKDIDKWRAKEEENASELYGEITDDIEDEMQKDYDDVREQELVEQKY</sequence>
<organism evidence="2 3">
    <name type="scientific">Fictibacillus barbaricus</name>
    <dbReference type="NCBI Taxonomy" id="182136"/>
    <lineage>
        <taxon>Bacteria</taxon>
        <taxon>Bacillati</taxon>
        <taxon>Bacillota</taxon>
        <taxon>Bacilli</taxon>
        <taxon>Bacillales</taxon>
        <taxon>Fictibacillaceae</taxon>
        <taxon>Fictibacillus</taxon>
    </lineage>
</organism>
<keyword evidence="1" id="KW-0812">Transmembrane</keyword>
<proteinExistence type="predicted"/>
<keyword evidence="1" id="KW-1133">Transmembrane helix</keyword>
<keyword evidence="1" id="KW-0472">Membrane</keyword>
<protein>
    <submittedName>
        <fullName evidence="2">Gas vesicle protein</fullName>
    </submittedName>
</protein>
<dbReference type="InterPro" id="IPR024623">
    <property type="entry name" value="YtxH"/>
</dbReference>
<name>A0ABU1U368_9BACL</name>
<evidence type="ECO:0000313" key="2">
    <source>
        <dbReference type="EMBL" id="MDR7073816.1"/>
    </source>
</evidence>
<evidence type="ECO:0000256" key="1">
    <source>
        <dbReference type="SAM" id="Phobius"/>
    </source>
</evidence>